<keyword evidence="3 9" id="KW-0812">Transmembrane</keyword>
<dbReference type="PROSITE" id="PS51914">
    <property type="entry name" value="MRH"/>
    <property type="match status" value="1"/>
</dbReference>
<evidence type="ECO:0000256" key="7">
    <source>
        <dbReference type="ARBA" id="ARBA00023157"/>
    </source>
</evidence>
<dbReference type="Pfam" id="PF02157">
    <property type="entry name" value="Man-6-P_recep"/>
    <property type="match status" value="1"/>
</dbReference>
<dbReference type="PANTHER" id="PTHR15071:SF29">
    <property type="entry name" value="CATION-DEPENDENT MANNOSE-6-PHOSPHATE RECEPTOR"/>
    <property type="match status" value="1"/>
</dbReference>
<keyword evidence="6 9" id="KW-0472">Membrane</keyword>
<accession>A0ABM4C4G6</accession>
<keyword evidence="7" id="KW-1015">Disulfide bond</keyword>
<evidence type="ECO:0000256" key="5">
    <source>
        <dbReference type="ARBA" id="ARBA00022989"/>
    </source>
</evidence>
<dbReference type="InterPro" id="IPR044865">
    <property type="entry name" value="MRH_dom"/>
</dbReference>
<gene>
    <name evidence="12" type="primary">LOC105849645</name>
</gene>
<organism evidence="11 12">
    <name type="scientific">Hydra vulgaris</name>
    <name type="common">Hydra</name>
    <name type="synonym">Hydra attenuata</name>
    <dbReference type="NCBI Taxonomy" id="6087"/>
    <lineage>
        <taxon>Eukaryota</taxon>
        <taxon>Metazoa</taxon>
        <taxon>Cnidaria</taxon>
        <taxon>Hydrozoa</taxon>
        <taxon>Hydroidolina</taxon>
        <taxon>Anthoathecata</taxon>
        <taxon>Aplanulata</taxon>
        <taxon>Hydridae</taxon>
        <taxon>Hydra</taxon>
    </lineage>
</organism>
<evidence type="ECO:0000256" key="3">
    <source>
        <dbReference type="ARBA" id="ARBA00022692"/>
    </source>
</evidence>
<evidence type="ECO:0000256" key="9">
    <source>
        <dbReference type="SAM" id="Phobius"/>
    </source>
</evidence>
<keyword evidence="11" id="KW-1185">Reference proteome</keyword>
<dbReference type="SUPFAM" id="SSF50911">
    <property type="entry name" value="Mannose 6-phosphate receptor domain"/>
    <property type="match status" value="1"/>
</dbReference>
<evidence type="ECO:0000256" key="8">
    <source>
        <dbReference type="ARBA" id="ARBA00023180"/>
    </source>
</evidence>
<proteinExistence type="predicted"/>
<evidence type="ECO:0000256" key="1">
    <source>
        <dbReference type="ARBA" id="ARBA00004308"/>
    </source>
</evidence>
<dbReference type="RefSeq" id="XP_065656457.1">
    <property type="nucleotide sequence ID" value="XM_065800385.1"/>
</dbReference>
<sequence>MYVYVPLKWYMYTFFVFFLILLPNHESKLMCPVWIGEAGHNYNIQERFDAVRKDSNILTVTHVHLRSKSSNEDDDMYDYTLRFCGNENDVAVSQVDINKNNRSIGKIDSSSLLVGGEDFLLLMYSHGEKYRSDGHCKGTSRNAWVILRCEDHGEKPVLKVVEEGRYKGIKLLNDTPCYYLFEYNHPGACSNFVKPRKLSPGAIFCIIFIGIAATYLVFGIIYKRFILGAKGFEQIPNFSFWRKIGNASADGCDFVCRRQEQVSTYKGMTNALDIESNDREIDDGLLPM</sequence>
<keyword evidence="5 9" id="KW-1133">Transmembrane helix</keyword>
<evidence type="ECO:0000256" key="4">
    <source>
        <dbReference type="ARBA" id="ARBA00022729"/>
    </source>
</evidence>
<keyword evidence="4" id="KW-0732">Signal</keyword>
<keyword evidence="2" id="KW-0813">Transport</keyword>
<dbReference type="InterPro" id="IPR009011">
    <property type="entry name" value="Man6P_isomerase_rcpt-bd_dom_sf"/>
</dbReference>
<evidence type="ECO:0000313" key="12">
    <source>
        <dbReference type="RefSeq" id="XP_065656457.1"/>
    </source>
</evidence>
<dbReference type="PANTHER" id="PTHR15071">
    <property type="entry name" value="MANNOSE-6-PHOSPHATE RECEPTOR FAMILY MEMBER"/>
    <property type="match status" value="1"/>
</dbReference>
<feature type="transmembrane region" description="Helical" evidence="9">
    <location>
        <begin position="201"/>
        <end position="222"/>
    </location>
</feature>
<dbReference type="GeneID" id="105849645"/>
<keyword evidence="8" id="KW-0325">Glycoprotein</keyword>
<feature type="domain" description="MRH" evidence="10">
    <location>
        <begin position="29"/>
        <end position="191"/>
    </location>
</feature>
<evidence type="ECO:0000313" key="11">
    <source>
        <dbReference type="Proteomes" id="UP001652625"/>
    </source>
</evidence>
<evidence type="ECO:0000256" key="2">
    <source>
        <dbReference type="ARBA" id="ARBA00022448"/>
    </source>
</evidence>
<evidence type="ECO:0000256" key="6">
    <source>
        <dbReference type="ARBA" id="ARBA00023136"/>
    </source>
</evidence>
<dbReference type="Proteomes" id="UP001652625">
    <property type="component" value="Chromosome 06"/>
</dbReference>
<name>A0ABM4C4G6_HYDVU</name>
<reference evidence="12" key="1">
    <citation type="submission" date="2025-08" db="UniProtKB">
        <authorList>
            <consortium name="RefSeq"/>
        </authorList>
    </citation>
    <scope>IDENTIFICATION</scope>
</reference>
<evidence type="ECO:0000259" key="10">
    <source>
        <dbReference type="PROSITE" id="PS51914"/>
    </source>
</evidence>
<keyword evidence="12" id="KW-0675">Receptor</keyword>
<dbReference type="Gene3D" id="2.70.130.10">
    <property type="entry name" value="Mannose-6-phosphate receptor binding domain"/>
    <property type="match status" value="1"/>
</dbReference>
<protein>
    <submittedName>
        <fullName evidence="12">Cation-dependent mannose-6-phosphate receptor isoform X2</fullName>
    </submittedName>
</protein>
<comment type="subcellular location">
    <subcellularLocation>
        <location evidence="1">Endomembrane system</location>
    </subcellularLocation>
</comment>
<dbReference type="InterPro" id="IPR028927">
    <property type="entry name" value="Man-6-P_rcpt"/>
</dbReference>
<feature type="transmembrane region" description="Helical" evidence="9">
    <location>
        <begin position="6"/>
        <end position="22"/>
    </location>
</feature>